<proteinExistence type="predicted"/>
<accession>A0A285ZUC6</accession>
<dbReference type="AlphaFoldDB" id="A0A285ZUC6"/>
<dbReference type="OrthoDB" id="8481042at2"/>
<reference evidence="2" key="1">
    <citation type="submission" date="2017-09" db="EMBL/GenBank/DDBJ databases">
        <authorList>
            <person name="Varghese N."/>
            <person name="Submissions S."/>
        </authorList>
    </citation>
    <scope>NUCLEOTIDE SEQUENCE [LARGE SCALE GENOMIC DNA]</scope>
    <source>
        <strain evidence="2">CGMCC 1.12803</strain>
    </source>
</reference>
<evidence type="ECO:0008006" key="3">
    <source>
        <dbReference type="Google" id="ProtNLM"/>
    </source>
</evidence>
<gene>
    <name evidence="1" type="ORF">SAMN06297358_1085</name>
</gene>
<sequence length="103" mass="11673">MIAVQVTYKVQADFAEENKSNISAFLADFKGMLASRFLYHVYIKEDGLTFVHVSMYENEEVQQQVLNTASFVIFQQKRDESGLLEAPVIENLNHLGSSLSLVK</sequence>
<dbReference type="Proteomes" id="UP000219281">
    <property type="component" value="Unassembled WGS sequence"/>
</dbReference>
<protein>
    <recommendedName>
        <fullName evidence="3">ABM domain-containing protein</fullName>
    </recommendedName>
</protein>
<dbReference type="EMBL" id="OCMT01000001">
    <property type="protein sequence ID" value="SOD13250.1"/>
    <property type="molecule type" value="Genomic_DNA"/>
</dbReference>
<evidence type="ECO:0000313" key="1">
    <source>
        <dbReference type="EMBL" id="SOD13250.1"/>
    </source>
</evidence>
<evidence type="ECO:0000313" key="2">
    <source>
        <dbReference type="Proteomes" id="UP000219281"/>
    </source>
</evidence>
<name>A0A285ZUC6_9SPHI</name>
<dbReference type="RefSeq" id="WP_097129496.1">
    <property type="nucleotide sequence ID" value="NZ_OCMT01000001.1"/>
</dbReference>
<organism evidence="1 2">
    <name type="scientific">Pedobacter xixiisoli</name>
    <dbReference type="NCBI Taxonomy" id="1476464"/>
    <lineage>
        <taxon>Bacteria</taxon>
        <taxon>Pseudomonadati</taxon>
        <taxon>Bacteroidota</taxon>
        <taxon>Sphingobacteriia</taxon>
        <taxon>Sphingobacteriales</taxon>
        <taxon>Sphingobacteriaceae</taxon>
        <taxon>Pedobacter</taxon>
    </lineage>
</organism>
<keyword evidence="2" id="KW-1185">Reference proteome</keyword>